<dbReference type="GO" id="GO:0006353">
    <property type="term" value="P:DNA-templated transcription termination"/>
    <property type="evidence" value="ECO:0007669"/>
    <property type="project" value="UniProtKB-KW"/>
</dbReference>
<evidence type="ECO:0000256" key="3">
    <source>
        <dbReference type="ARBA" id="ARBA00022946"/>
    </source>
</evidence>
<name>A0AAV0F2P6_9ASTE</name>
<dbReference type="InterPro" id="IPR003690">
    <property type="entry name" value="MTERF"/>
</dbReference>
<evidence type="ECO:0000313" key="5">
    <source>
        <dbReference type="Proteomes" id="UP001152523"/>
    </source>
</evidence>
<keyword evidence="2" id="KW-0806">Transcription termination</keyword>
<dbReference type="PANTHER" id="PTHR13068:SF166">
    <property type="entry name" value="TRANSCRIPTION TERMINATION FACTOR MTERF15, MITOCHONDRIAL-LIKE"/>
    <property type="match status" value="1"/>
</dbReference>
<dbReference type="Proteomes" id="UP001152523">
    <property type="component" value="Unassembled WGS sequence"/>
</dbReference>
<comment type="caution">
    <text evidence="4">The sequence shown here is derived from an EMBL/GenBank/DDBJ whole genome shotgun (WGS) entry which is preliminary data.</text>
</comment>
<keyword evidence="3" id="KW-0809">Transit peptide</keyword>
<evidence type="ECO:0000313" key="4">
    <source>
        <dbReference type="EMBL" id="CAH9129791.1"/>
    </source>
</evidence>
<gene>
    <name evidence="4" type="ORF">CEPIT_LOCUS30129</name>
</gene>
<sequence>MTVPELSILYCFQNQPRLFMMDKDKLTMILGKIKGMGFDSSKRTFIVAVHVFCSMSKLTWEKKVHAYMKWGLSEEQISEAFRKNPWIMACSEEKILLEMEFFVNKMGLKPSDIFSNPVIITLSLEKRIIPRSLVYQTLAAKGLFMKELKLLVRMLRAPEEKFLMKYVKCYENEVPDLMKLYQTSGPMAVPN</sequence>
<dbReference type="PANTHER" id="PTHR13068">
    <property type="entry name" value="CGI-12 PROTEIN-RELATED"/>
    <property type="match status" value="1"/>
</dbReference>
<organism evidence="4 5">
    <name type="scientific">Cuscuta epithymum</name>
    <dbReference type="NCBI Taxonomy" id="186058"/>
    <lineage>
        <taxon>Eukaryota</taxon>
        <taxon>Viridiplantae</taxon>
        <taxon>Streptophyta</taxon>
        <taxon>Embryophyta</taxon>
        <taxon>Tracheophyta</taxon>
        <taxon>Spermatophyta</taxon>
        <taxon>Magnoliopsida</taxon>
        <taxon>eudicotyledons</taxon>
        <taxon>Gunneridae</taxon>
        <taxon>Pentapetalae</taxon>
        <taxon>asterids</taxon>
        <taxon>lamiids</taxon>
        <taxon>Solanales</taxon>
        <taxon>Convolvulaceae</taxon>
        <taxon>Cuscuteae</taxon>
        <taxon>Cuscuta</taxon>
        <taxon>Cuscuta subgen. Cuscuta</taxon>
    </lineage>
</organism>
<dbReference type="GO" id="GO:0003676">
    <property type="term" value="F:nucleic acid binding"/>
    <property type="evidence" value="ECO:0007669"/>
    <property type="project" value="InterPro"/>
</dbReference>
<accession>A0AAV0F2P6</accession>
<dbReference type="SMART" id="SM00733">
    <property type="entry name" value="Mterf"/>
    <property type="match status" value="4"/>
</dbReference>
<comment type="similarity">
    <text evidence="1">Belongs to the mTERF family.</text>
</comment>
<keyword evidence="2" id="KW-0804">Transcription</keyword>
<dbReference type="AlphaFoldDB" id="A0AAV0F2P6"/>
<evidence type="ECO:0000256" key="1">
    <source>
        <dbReference type="ARBA" id="ARBA00007692"/>
    </source>
</evidence>
<dbReference type="InterPro" id="IPR038538">
    <property type="entry name" value="MTERF_sf"/>
</dbReference>
<proteinExistence type="inferred from homology"/>
<dbReference type="FunFam" id="1.25.70.10:FF:000001">
    <property type="entry name" value="Mitochondrial transcription termination factor-like"/>
    <property type="match status" value="1"/>
</dbReference>
<keyword evidence="5" id="KW-1185">Reference proteome</keyword>
<evidence type="ECO:0000256" key="2">
    <source>
        <dbReference type="ARBA" id="ARBA00022472"/>
    </source>
</evidence>
<dbReference type="EMBL" id="CAMAPF010000956">
    <property type="protein sequence ID" value="CAH9129791.1"/>
    <property type="molecule type" value="Genomic_DNA"/>
</dbReference>
<protein>
    <submittedName>
        <fullName evidence="4">Uncharacterized protein</fullName>
    </submittedName>
</protein>
<keyword evidence="2" id="KW-0805">Transcription regulation</keyword>
<reference evidence="4" key="1">
    <citation type="submission" date="2022-07" db="EMBL/GenBank/DDBJ databases">
        <authorList>
            <person name="Macas J."/>
            <person name="Novak P."/>
            <person name="Neumann P."/>
        </authorList>
    </citation>
    <scope>NUCLEOTIDE SEQUENCE</scope>
</reference>
<dbReference type="Gene3D" id="1.25.70.10">
    <property type="entry name" value="Transcription termination factor 3, mitochondrial"/>
    <property type="match status" value="1"/>
</dbReference>
<dbReference type="Pfam" id="PF02536">
    <property type="entry name" value="mTERF"/>
    <property type="match status" value="1"/>
</dbReference>